<proteinExistence type="predicted"/>
<comment type="caution">
    <text evidence="3">The sequence shown here is derived from an EMBL/GenBank/DDBJ whole genome shotgun (WGS) entry which is preliminary data.</text>
</comment>
<evidence type="ECO:0000313" key="3">
    <source>
        <dbReference type="EMBL" id="KAG7401931.1"/>
    </source>
</evidence>
<dbReference type="PANTHER" id="PTHR11571">
    <property type="entry name" value="GLUTATHIONE S-TRANSFERASE"/>
    <property type="match status" value="1"/>
</dbReference>
<dbReference type="PANTHER" id="PTHR11571:SF252">
    <property type="entry name" value="GLUTATHIONE S-TRANSFERASE"/>
    <property type="match status" value="1"/>
</dbReference>
<dbReference type="FunFam" id="1.20.1050.10:FF:000030">
    <property type="entry name" value="Glutathione S-transferase S1"/>
    <property type="match status" value="2"/>
</dbReference>
<dbReference type="GO" id="GO:0004364">
    <property type="term" value="F:glutathione transferase activity"/>
    <property type="evidence" value="ECO:0007669"/>
    <property type="project" value="TreeGrafter"/>
</dbReference>
<feature type="domain" description="GST N-terminal" evidence="1">
    <location>
        <begin position="212"/>
        <end position="289"/>
    </location>
</feature>
<feature type="domain" description="GST C-terminal" evidence="2">
    <location>
        <begin position="85"/>
        <end position="216"/>
    </location>
</feature>
<dbReference type="OrthoDB" id="420389at2759"/>
<dbReference type="CDD" id="cd03039">
    <property type="entry name" value="GST_N_Sigma_like"/>
    <property type="match status" value="2"/>
</dbReference>
<dbReference type="InterPro" id="IPR010987">
    <property type="entry name" value="Glutathione-S-Trfase_C-like"/>
</dbReference>
<accession>A0A8T1X8B4</accession>
<dbReference type="PROSITE" id="PS50405">
    <property type="entry name" value="GST_CTER"/>
    <property type="match status" value="2"/>
</dbReference>
<organism evidence="3 4">
    <name type="scientific">Phytophthora boehmeriae</name>
    <dbReference type="NCBI Taxonomy" id="109152"/>
    <lineage>
        <taxon>Eukaryota</taxon>
        <taxon>Sar</taxon>
        <taxon>Stramenopiles</taxon>
        <taxon>Oomycota</taxon>
        <taxon>Peronosporomycetes</taxon>
        <taxon>Peronosporales</taxon>
        <taxon>Peronosporaceae</taxon>
        <taxon>Phytophthora</taxon>
    </lineage>
</organism>
<dbReference type="SFLD" id="SFLDS00019">
    <property type="entry name" value="Glutathione_Transferase_(cytos"/>
    <property type="match status" value="2"/>
</dbReference>
<dbReference type="SFLD" id="SFLDG00363">
    <property type="entry name" value="AMPS_(cytGST):_Alpha-__Mu-__Pi"/>
    <property type="match status" value="2"/>
</dbReference>
<dbReference type="Pfam" id="PF02798">
    <property type="entry name" value="GST_N"/>
    <property type="match status" value="2"/>
</dbReference>
<dbReference type="PROSITE" id="PS50404">
    <property type="entry name" value="GST_NTER"/>
    <property type="match status" value="2"/>
</dbReference>
<dbReference type="GO" id="GO:0006749">
    <property type="term" value="P:glutathione metabolic process"/>
    <property type="evidence" value="ECO:0007669"/>
    <property type="project" value="TreeGrafter"/>
</dbReference>
<name>A0A8T1X8B4_9STRA</name>
<protein>
    <recommendedName>
        <fullName evidence="5">Glutathione S-transferase</fullName>
    </recommendedName>
</protein>
<dbReference type="Pfam" id="PF14497">
    <property type="entry name" value="GST_C_3"/>
    <property type="match status" value="2"/>
</dbReference>
<dbReference type="AlphaFoldDB" id="A0A8T1X8B4"/>
<keyword evidence="4" id="KW-1185">Reference proteome</keyword>
<gene>
    <name evidence="3" type="ORF">PHYBOEH_009511</name>
</gene>
<dbReference type="EMBL" id="JAGDFL010000006">
    <property type="protein sequence ID" value="KAG7401931.1"/>
    <property type="molecule type" value="Genomic_DNA"/>
</dbReference>
<evidence type="ECO:0000259" key="1">
    <source>
        <dbReference type="PROSITE" id="PS50404"/>
    </source>
</evidence>
<feature type="domain" description="GST N-terminal" evidence="1">
    <location>
        <begin position="5"/>
        <end position="82"/>
    </location>
</feature>
<dbReference type="InterPro" id="IPR040079">
    <property type="entry name" value="Glutathione_S-Trfase"/>
</dbReference>
<sequence>MSGFPSIKLTYFAAAGRAEALRLAFYLGDVPFEDKRINQQQFAAMKESLPLGQVPILEVDGEIFTQSHAIMRYAGRVGGLYPNSSPYLALRVDEVLHAMAEVEEQMGPSFSETDVDKKKAMRQALADTTLPRYARLIEARLENMKQLPAFQSDKVYVHDVAIYAWVKSLRAGYIDFIPTTVLDGYKLLNATYEKVADHPKVKEWYSLQHNTPKLKFTYMPHPGRGEPIRLAFFIGGIEFEDERITREELANRKPSLPFNQLPVLEVDGEVIAQSLAILRYAGTLSGLYPVTDALTAYRIDELFAILDDMFNFPIWGLSHREKDTAKQLAMREELANGMVPKTLGFLENRVTKNKGPYAAGESLTVADLAIYALLLSFKNGVPGFPTTIADSYEKLQSVFKQVAAHPKVVEWNAAHNQ</sequence>
<evidence type="ECO:0000259" key="2">
    <source>
        <dbReference type="PROSITE" id="PS50405"/>
    </source>
</evidence>
<evidence type="ECO:0008006" key="5">
    <source>
        <dbReference type="Google" id="ProtNLM"/>
    </source>
</evidence>
<reference evidence="3" key="1">
    <citation type="submission" date="2021-02" db="EMBL/GenBank/DDBJ databases">
        <authorList>
            <person name="Palmer J.M."/>
        </authorList>
    </citation>
    <scope>NUCLEOTIDE SEQUENCE</scope>
    <source>
        <strain evidence="3">SCRP23</strain>
    </source>
</reference>
<dbReference type="CDD" id="cd03192">
    <property type="entry name" value="GST_C_Sigma_like"/>
    <property type="match status" value="1"/>
</dbReference>
<dbReference type="InterPro" id="IPR004045">
    <property type="entry name" value="Glutathione_S-Trfase_N"/>
</dbReference>
<dbReference type="Proteomes" id="UP000693981">
    <property type="component" value="Unassembled WGS sequence"/>
</dbReference>
<evidence type="ECO:0000313" key="4">
    <source>
        <dbReference type="Proteomes" id="UP000693981"/>
    </source>
</evidence>
<feature type="domain" description="GST C-terminal" evidence="2">
    <location>
        <begin position="292"/>
        <end position="417"/>
    </location>
</feature>
<dbReference type="InterPro" id="IPR004046">
    <property type="entry name" value="GST_C"/>
</dbReference>
<dbReference type="InterPro" id="IPR050213">
    <property type="entry name" value="GST_superfamily"/>
</dbReference>
<dbReference type="SFLD" id="SFLDG01205">
    <property type="entry name" value="AMPS.1"/>
    <property type="match status" value="2"/>
</dbReference>